<dbReference type="KEGG" id="vg:54993637"/>
<dbReference type="RefSeq" id="YP_009803078.1">
    <property type="nucleotide sequence ID" value="NC_047991.1"/>
</dbReference>
<gene>
    <name evidence="2" type="primary">21</name>
    <name evidence="2" type="ORF">PBI_TRINE_21</name>
</gene>
<dbReference type="GeneID" id="54993637"/>
<evidence type="ECO:0000313" key="2">
    <source>
        <dbReference type="EMBL" id="AWY06523.1"/>
    </source>
</evidence>
<evidence type="ECO:0000256" key="1">
    <source>
        <dbReference type="SAM" id="Phobius"/>
    </source>
</evidence>
<keyword evidence="3" id="KW-1185">Reference proteome</keyword>
<dbReference type="EMBL" id="MH271318">
    <property type="protein sequence ID" value="AWY06523.1"/>
    <property type="molecule type" value="Genomic_DNA"/>
</dbReference>
<keyword evidence="1" id="KW-0812">Transmembrane</keyword>
<dbReference type="Proteomes" id="UP000250672">
    <property type="component" value="Genome"/>
</dbReference>
<feature type="transmembrane region" description="Helical" evidence="1">
    <location>
        <begin position="46"/>
        <end position="65"/>
    </location>
</feature>
<keyword evidence="1" id="KW-0472">Membrane</keyword>
<name>A0A2Z4QA95_9CAUD</name>
<evidence type="ECO:0000313" key="3">
    <source>
        <dbReference type="Proteomes" id="UP000250672"/>
    </source>
</evidence>
<proteinExistence type="predicted"/>
<keyword evidence="1" id="KW-1133">Transmembrane helix</keyword>
<accession>A0A2Z4QA95</accession>
<reference evidence="3" key="1">
    <citation type="submission" date="2018-04" db="EMBL/GenBank/DDBJ databases">
        <authorList>
            <person name="Go L.Y."/>
            <person name="Mitchell J.A."/>
        </authorList>
    </citation>
    <scope>NUCLEOTIDE SEQUENCE [LARGE SCALE GENOMIC DNA]</scope>
</reference>
<sequence>MTKVIPESQATWGDRVAQYSKAIAATLTSAAGLGATLSQSLPAEQAAGITAVVAAVTGFVTWLVANTEILRQAADAAEDLGDAFDPER</sequence>
<organism evidence="2 3">
    <name type="scientific">Gordonia phage Trine</name>
    <dbReference type="NCBI Taxonomy" id="2201431"/>
    <lineage>
        <taxon>Viruses</taxon>
        <taxon>Duplodnaviria</taxon>
        <taxon>Heunggongvirae</taxon>
        <taxon>Uroviricota</taxon>
        <taxon>Caudoviricetes</taxon>
        <taxon>Trinevirus</taxon>
        <taxon>Trinevirus trine</taxon>
    </lineage>
</organism>
<protein>
    <submittedName>
        <fullName evidence="2">Membrane protein</fullName>
    </submittedName>
</protein>